<dbReference type="InterPro" id="IPR050540">
    <property type="entry name" value="F-actin_Monoox_Mical"/>
</dbReference>
<dbReference type="AlphaFoldDB" id="A0A8J6BPX4"/>
<feature type="compositionally biased region" description="Polar residues" evidence="2">
    <location>
        <begin position="310"/>
        <end position="321"/>
    </location>
</feature>
<feature type="compositionally biased region" description="Polar residues" evidence="2">
    <location>
        <begin position="1"/>
        <end position="30"/>
    </location>
</feature>
<proteinExistence type="predicted"/>
<feature type="compositionally biased region" description="Polar residues" evidence="2">
    <location>
        <begin position="465"/>
        <end position="476"/>
    </location>
</feature>
<feature type="compositionally biased region" description="Polar residues" evidence="2">
    <location>
        <begin position="274"/>
        <end position="284"/>
    </location>
</feature>
<feature type="region of interest" description="Disordered" evidence="2">
    <location>
        <begin position="53"/>
        <end position="168"/>
    </location>
</feature>
<dbReference type="PANTHER" id="PTHR23167">
    <property type="entry name" value="CALPONIN HOMOLOGY DOMAIN-CONTAINING PROTEIN DDB_G0272472-RELATED"/>
    <property type="match status" value="1"/>
</dbReference>
<feature type="region of interest" description="Disordered" evidence="2">
    <location>
        <begin position="382"/>
        <end position="499"/>
    </location>
</feature>
<evidence type="ECO:0000313" key="4">
    <source>
        <dbReference type="EMBL" id="KAG8524239.1"/>
    </source>
</evidence>
<accession>A0A8J6BPX4</accession>
<dbReference type="InterPro" id="IPR022735">
    <property type="entry name" value="bMERB_dom"/>
</dbReference>
<feature type="compositionally biased region" description="Polar residues" evidence="2">
    <location>
        <begin position="417"/>
        <end position="431"/>
    </location>
</feature>
<evidence type="ECO:0000259" key="3">
    <source>
        <dbReference type="PROSITE" id="PS51848"/>
    </source>
</evidence>
<keyword evidence="5" id="KW-1185">Reference proteome</keyword>
<feature type="compositionally biased region" description="Polar residues" evidence="2">
    <location>
        <begin position="159"/>
        <end position="168"/>
    </location>
</feature>
<gene>
    <name evidence="4" type="ORF">J0S82_009528</name>
</gene>
<dbReference type="Proteomes" id="UP000700334">
    <property type="component" value="Unassembled WGS sequence"/>
</dbReference>
<organism evidence="4 5">
    <name type="scientific">Galemys pyrenaicus</name>
    <name type="common">Iberian desman</name>
    <name type="synonym">Pyrenean desman</name>
    <dbReference type="NCBI Taxonomy" id="202257"/>
    <lineage>
        <taxon>Eukaryota</taxon>
        <taxon>Metazoa</taxon>
        <taxon>Chordata</taxon>
        <taxon>Craniata</taxon>
        <taxon>Vertebrata</taxon>
        <taxon>Euteleostomi</taxon>
        <taxon>Mammalia</taxon>
        <taxon>Eutheria</taxon>
        <taxon>Laurasiatheria</taxon>
        <taxon>Eulipotyphla</taxon>
        <taxon>Talpidae</taxon>
        <taxon>Galemys</taxon>
    </lineage>
</organism>
<feature type="region of interest" description="Disordered" evidence="2">
    <location>
        <begin position="182"/>
        <end position="359"/>
    </location>
</feature>
<dbReference type="Pfam" id="PF12130">
    <property type="entry name" value="bMERB_dom"/>
    <property type="match status" value="1"/>
</dbReference>
<evidence type="ECO:0000256" key="1">
    <source>
        <dbReference type="SAM" id="Coils"/>
    </source>
</evidence>
<dbReference type="OrthoDB" id="20799at2759"/>
<sequence length="687" mass="77316">MAFPIQVTSYNPPSQGSREHLSVSTPNSLRQARAQGASKEIPLYMPHGQVLEQAEYRTVQPEIDDLASSRPPSPRSHPKMASGGYQEAETPLGNTRTIQKVPHPIRKDKCLPDQELSPRGAESQDSGGWSTRPRRGATHGPEQEERQKSNLKKLVLTPEQKTNLLDWNDSVPESLSFETEAQFSQKVAQNGRGGRVLKPVRPLQLPPTVREPLPAQREAPEKTRSPAEPAPWERTVTPPKSPLRILADAFRKTLEPMFHSEGGRKASGKPKSKTLPTSQSHTCTRSLSLRNPSSSRDRDPQFPGRDAASRASTFFSWSSPTARADQPLDPSPPDLALHTQSLPNQASKMSSSIPPSCSRIEDVPSLMEKVSLQETYPDAGRVPKRSISLSSSHRLKEKSCESFSQGSRHRKDLCSRPQGNTLPLYTAQPQEKQGPCLGGTHPGRRDLPSPEGDTGPRQVPIRLQVTGTDSSTSFSSADEECDPHPSLRSKESKTLRRRRKLEKATEQLVKQEELKRLYKAQAIQRQLEEVEERQRAYEIQGVRLEKALRGEAGKHPATMTQRPRVCVCDSGTQDEAQLLQEWFKLVLEKNKLMRLESELLIMAQELELEDHQSRLAQKLREKMLKEESQKDENDLNEEQEIFSKMMQVIEQRDKLVDSLEEQRIKEKAEDQHFESFIFSRGCGLSRT</sequence>
<evidence type="ECO:0000313" key="5">
    <source>
        <dbReference type="Proteomes" id="UP000700334"/>
    </source>
</evidence>
<feature type="coiled-coil region" evidence="1">
    <location>
        <begin position="501"/>
        <end position="547"/>
    </location>
</feature>
<feature type="domain" description="BMERB" evidence="3">
    <location>
        <begin position="510"/>
        <end position="675"/>
    </location>
</feature>
<evidence type="ECO:0000256" key="2">
    <source>
        <dbReference type="SAM" id="MobiDB-lite"/>
    </source>
</evidence>
<name>A0A8J6BPX4_GALPY</name>
<protein>
    <submittedName>
        <fullName evidence="4">MICAL C-terminal-like protein</fullName>
    </submittedName>
</protein>
<dbReference type="PANTHER" id="PTHR23167:SF39">
    <property type="entry name" value="[F-ACTIN]-MONOOXYGENASE MICAL2"/>
    <property type="match status" value="1"/>
</dbReference>
<feature type="region of interest" description="Disordered" evidence="2">
    <location>
        <begin position="1"/>
        <end position="41"/>
    </location>
</feature>
<dbReference type="SMART" id="SM01203">
    <property type="entry name" value="DUF3585"/>
    <property type="match status" value="1"/>
</dbReference>
<dbReference type="PROSITE" id="PS51848">
    <property type="entry name" value="BMERB"/>
    <property type="match status" value="1"/>
</dbReference>
<comment type="caution">
    <text evidence="4">The sequence shown here is derived from an EMBL/GenBank/DDBJ whole genome shotgun (WGS) entry which is preliminary data.</text>
</comment>
<feature type="compositionally biased region" description="Low complexity" evidence="2">
    <location>
        <begin position="347"/>
        <end position="358"/>
    </location>
</feature>
<reference evidence="4" key="1">
    <citation type="journal article" date="2021" name="Evol. Appl.">
        <title>The genome of the Pyrenean desman and the effects of bottlenecks and inbreeding on the genomic landscape of an endangered species.</title>
        <authorList>
            <person name="Escoda L."/>
            <person name="Castresana J."/>
        </authorList>
    </citation>
    <scope>NUCLEOTIDE SEQUENCE</scope>
    <source>
        <strain evidence="4">IBE-C5619</strain>
    </source>
</reference>
<keyword evidence="1" id="KW-0175">Coiled coil</keyword>
<dbReference type="EMBL" id="JAGFMF010011390">
    <property type="protein sequence ID" value="KAG8524239.1"/>
    <property type="molecule type" value="Genomic_DNA"/>
</dbReference>
<feature type="compositionally biased region" description="Basic and acidic residues" evidence="2">
    <location>
        <begin position="482"/>
        <end position="494"/>
    </location>
</feature>
<feature type="compositionally biased region" description="Low complexity" evidence="2">
    <location>
        <begin position="285"/>
        <end position="294"/>
    </location>
</feature>